<dbReference type="PROSITE" id="PS50110">
    <property type="entry name" value="RESPONSE_REGULATORY"/>
    <property type="match status" value="1"/>
</dbReference>
<feature type="domain" description="HTH araC/xylS-type" evidence="7">
    <location>
        <begin position="320"/>
        <end position="418"/>
    </location>
</feature>
<dbReference type="GO" id="GO:0000160">
    <property type="term" value="P:phosphorelay signal transduction system"/>
    <property type="evidence" value="ECO:0007669"/>
    <property type="project" value="InterPro"/>
</dbReference>
<gene>
    <name evidence="9" type="ORF">PMF13cell1_02543</name>
</gene>
<dbReference type="InterPro" id="IPR001789">
    <property type="entry name" value="Sig_transdc_resp-reg_receiver"/>
</dbReference>
<dbReference type="Proteomes" id="UP000289794">
    <property type="component" value="Chromosome"/>
</dbReference>
<dbReference type="InterPro" id="IPR018062">
    <property type="entry name" value="HTH_AraC-typ_CS"/>
</dbReference>
<dbReference type="Pfam" id="PF00072">
    <property type="entry name" value="Response_reg"/>
    <property type="match status" value="1"/>
</dbReference>
<proteinExistence type="predicted"/>
<evidence type="ECO:0000313" key="10">
    <source>
        <dbReference type="Proteomes" id="UP000289794"/>
    </source>
</evidence>
<keyword evidence="2" id="KW-0805">Transcription regulation</keyword>
<evidence type="ECO:0000256" key="2">
    <source>
        <dbReference type="ARBA" id="ARBA00023015"/>
    </source>
</evidence>
<keyword evidence="4" id="KW-0804">Transcription</keyword>
<dbReference type="Gene3D" id="3.40.50.2300">
    <property type="match status" value="1"/>
</dbReference>
<keyword evidence="3" id="KW-0238">DNA-binding</keyword>
<dbReference type="PROSITE" id="PS00041">
    <property type="entry name" value="HTH_ARAC_FAMILY_1"/>
    <property type="match status" value="1"/>
</dbReference>
<dbReference type="InterPro" id="IPR009057">
    <property type="entry name" value="Homeodomain-like_sf"/>
</dbReference>
<dbReference type="PROSITE" id="PS01124">
    <property type="entry name" value="HTH_ARAC_FAMILY_2"/>
    <property type="match status" value="1"/>
</dbReference>
<dbReference type="EMBL" id="CP035945">
    <property type="protein sequence ID" value="QBE96994.1"/>
    <property type="molecule type" value="Genomic_DNA"/>
</dbReference>
<dbReference type="GO" id="GO:0043565">
    <property type="term" value="F:sequence-specific DNA binding"/>
    <property type="evidence" value="ECO:0007669"/>
    <property type="project" value="InterPro"/>
</dbReference>
<dbReference type="PANTHER" id="PTHR43280:SF2">
    <property type="entry name" value="HTH-TYPE TRANSCRIPTIONAL REGULATOR EXSA"/>
    <property type="match status" value="1"/>
</dbReference>
<comment type="function">
    <text evidence="5">May play the central regulatory role in sporulation. It may be an element of the effector pathway responsible for the activation of sporulation genes in response to nutritional stress. Spo0A may act in concert with spo0H (a sigma factor) to control the expression of some genes that are critical to the sporulation process.</text>
</comment>
<dbReference type="Gene3D" id="1.10.10.60">
    <property type="entry name" value="Homeodomain-like"/>
    <property type="match status" value="2"/>
</dbReference>
<accession>A0A4P6LWT3</accession>
<evidence type="ECO:0000256" key="1">
    <source>
        <dbReference type="ARBA" id="ARBA00018672"/>
    </source>
</evidence>
<dbReference type="SUPFAM" id="SSF46689">
    <property type="entry name" value="Homeodomain-like"/>
    <property type="match status" value="2"/>
</dbReference>
<evidence type="ECO:0000256" key="6">
    <source>
        <dbReference type="PROSITE-ProRule" id="PRU00169"/>
    </source>
</evidence>
<evidence type="ECO:0000259" key="8">
    <source>
        <dbReference type="PROSITE" id="PS50110"/>
    </source>
</evidence>
<dbReference type="SUPFAM" id="SSF52172">
    <property type="entry name" value="CheY-like"/>
    <property type="match status" value="1"/>
</dbReference>
<protein>
    <recommendedName>
        <fullName evidence="1">Stage 0 sporulation protein A homolog</fullName>
    </recommendedName>
</protein>
<dbReference type="CDD" id="cd17536">
    <property type="entry name" value="REC_YesN-like"/>
    <property type="match status" value="1"/>
</dbReference>
<dbReference type="KEGG" id="bpro:PMF13cell1_02543"/>
<feature type="domain" description="Response regulatory" evidence="8">
    <location>
        <begin position="2"/>
        <end position="119"/>
    </location>
</feature>
<feature type="modified residue" description="4-aspartylphosphate" evidence="6">
    <location>
        <position position="54"/>
    </location>
</feature>
<evidence type="ECO:0000313" key="9">
    <source>
        <dbReference type="EMBL" id="QBE96994.1"/>
    </source>
</evidence>
<dbReference type="InterPro" id="IPR020449">
    <property type="entry name" value="Tscrpt_reg_AraC-type_HTH"/>
</dbReference>
<dbReference type="Pfam" id="PF12833">
    <property type="entry name" value="HTH_18"/>
    <property type="match status" value="1"/>
</dbReference>
<name>A0A4P6LWT3_9FIRM</name>
<evidence type="ECO:0000256" key="3">
    <source>
        <dbReference type="ARBA" id="ARBA00023125"/>
    </source>
</evidence>
<dbReference type="InterPro" id="IPR011006">
    <property type="entry name" value="CheY-like_superfamily"/>
</dbReference>
<dbReference type="GO" id="GO:0003700">
    <property type="term" value="F:DNA-binding transcription factor activity"/>
    <property type="evidence" value="ECO:0007669"/>
    <property type="project" value="InterPro"/>
</dbReference>
<evidence type="ECO:0000256" key="5">
    <source>
        <dbReference type="ARBA" id="ARBA00024867"/>
    </source>
</evidence>
<reference evidence="9 10" key="1">
    <citation type="submission" date="2019-01" db="EMBL/GenBank/DDBJ databases">
        <title>PMF-metabolizing Aryl O-demethylase.</title>
        <authorList>
            <person name="Kim M."/>
        </authorList>
    </citation>
    <scope>NUCLEOTIDE SEQUENCE [LARGE SCALE GENOMIC DNA]</scope>
    <source>
        <strain evidence="9 10">PMF1</strain>
    </source>
</reference>
<dbReference type="RefSeq" id="WP_130180943.1">
    <property type="nucleotide sequence ID" value="NZ_CP035945.1"/>
</dbReference>
<dbReference type="PRINTS" id="PR00032">
    <property type="entry name" value="HTHARAC"/>
</dbReference>
<evidence type="ECO:0000256" key="4">
    <source>
        <dbReference type="ARBA" id="ARBA00023163"/>
    </source>
</evidence>
<organism evidence="9 10">
    <name type="scientific">Blautia producta</name>
    <dbReference type="NCBI Taxonomy" id="33035"/>
    <lineage>
        <taxon>Bacteria</taxon>
        <taxon>Bacillati</taxon>
        <taxon>Bacillota</taxon>
        <taxon>Clostridia</taxon>
        <taxon>Lachnospirales</taxon>
        <taxon>Lachnospiraceae</taxon>
        <taxon>Blautia</taxon>
    </lineage>
</organism>
<evidence type="ECO:0000259" key="7">
    <source>
        <dbReference type="PROSITE" id="PS01124"/>
    </source>
</evidence>
<dbReference type="PANTHER" id="PTHR43280">
    <property type="entry name" value="ARAC-FAMILY TRANSCRIPTIONAL REGULATOR"/>
    <property type="match status" value="1"/>
</dbReference>
<dbReference type="AlphaFoldDB" id="A0A4P6LWT3"/>
<dbReference type="InterPro" id="IPR018060">
    <property type="entry name" value="HTH_AraC"/>
</dbReference>
<dbReference type="SMART" id="SM00448">
    <property type="entry name" value="REC"/>
    <property type="match status" value="1"/>
</dbReference>
<keyword evidence="6" id="KW-0597">Phosphoprotein</keyword>
<dbReference type="SMART" id="SM00342">
    <property type="entry name" value="HTH_ARAC"/>
    <property type="match status" value="1"/>
</dbReference>
<sequence length="422" mass="49563">MNVLLVDDQKAIVESLKNGIQWGKLPVSQVYTACSAKEAKLVLRNFEVDVLVSDIEMPEENGLSLCRWAKEQFQEIECIFLTSHADFAYAKEAIAMGEFDYVLQPVKYEEVEAVLLKAWDKISSRKKLRRLENTRKLVIEQRNTILDAMLSKMTRDKGEEADQIYRHYVEMFRMEYDRCAVHPVLVQILKWKRLSETWEENLVRMTLCNIAEELFADQDVRAGISCLRENRYWLFLAAERGAVGEELWHRRLEEFYAFVNENMDFSVSVYPIAELDEDDTFSHIFMRLGRRIEGNREKKPGIYWDDVEAAGHIDEIDPIDAVVKYIRKNLSKNISRAEVAELVHLNEEYFSRLFRQETGDTFKDFMMMEKMKAAKKLLAETHLSVSIVASKVGYDNFSHFSKMFKKMTEMTPQEYRKDNQKR</sequence>